<name>A0A220MR36_9BACL</name>
<dbReference type="Proteomes" id="UP000197781">
    <property type="component" value="Chromosome"/>
</dbReference>
<dbReference type="InterPro" id="IPR020846">
    <property type="entry name" value="MFS_dom"/>
</dbReference>
<feature type="transmembrane region" description="Helical" evidence="6">
    <location>
        <begin position="220"/>
        <end position="236"/>
    </location>
</feature>
<dbReference type="SUPFAM" id="SSF103473">
    <property type="entry name" value="MFS general substrate transporter"/>
    <property type="match status" value="1"/>
</dbReference>
<dbReference type="AlphaFoldDB" id="A0A220MR36"/>
<comment type="subcellular location">
    <subcellularLocation>
        <location evidence="1">Cell membrane</location>
        <topology evidence="1">Multi-pass membrane protein</topology>
    </subcellularLocation>
</comment>
<feature type="transmembrane region" description="Helical" evidence="6">
    <location>
        <begin position="111"/>
        <end position="129"/>
    </location>
</feature>
<feature type="transmembrane region" description="Helical" evidence="6">
    <location>
        <begin position="343"/>
        <end position="362"/>
    </location>
</feature>
<evidence type="ECO:0000256" key="1">
    <source>
        <dbReference type="ARBA" id="ARBA00004651"/>
    </source>
</evidence>
<feature type="transmembrane region" description="Helical" evidence="6">
    <location>
        <begin position="320"/>
        <end position="337"/>
    </location>
</feature>
<dbReference type="KEGG" id="bfm:BP422_27700"/>
<dbReference type="PANTHER" id="PTHR42718">
    <property type="entry name" value="MAJOR FACILITATOR SUPERFAMILY MULTIDRUG TRANSPORTER MFSC"/>
    <property type="match status" value="1"/>
</dbReference>
<sequence>MEATKTQQNRDILIRILMFTLVISSMSALVFNIALPEISKEFGLSIAQVSWLSTAYGLLYAIGTVTYGKLADRYKLKNLLTFGLLVFTAGSFFGLVSDSFAMALFGRCLQAVGAAVIPATAMLIPLRYFPPESRGSVLGRTAVGLALGGALGPVVAALIVSFAHWRWLFSIPLLILLTLPFYRKYLEDEEIAAGGKFDWVGGSLLAISVTSLLLGVTNGSWWFALGSLVTLLLFVARIRSVADPFVQPKVFANKQYTIGILMAFLINGMGISLYYLSPLLLAQVQQLSTSWIGFVMVPAAIASALLGRVGGKLADRRGNAFLYFVASSLLISCFGLLSTFTSAAVLGIALFLILGNVGQSFMQISMANSISRTLTKEQAGVGMGIFSMLSFISMGIASAVYSKVIDLGATTNWNPVNPYTSGFIYSNIYWIMALMHVCLMVFYYFQFGRAKRQSLLADS</sequence>
<dbReference type="RefSeq" id="WP_088910446.1">
    <property type="nucleotide sequence ID" value="NZ_CP018145.1"/>
</dbReference>
<dbReference type="InterPro" id="IPR011701">
    <property type="entry name" value="MFS"/>
</dbReference>
<dbReference type="InterPro" id="IPR036259">
    <property type="entry name" value="MFS_trans_sf"/>
</dbReference>
<dbReference type="GO" id="GO:0005886">
    <property type="term" value="C:plasma membrane"/>
    <property type="evidence" value="ECO:0007669"/>
    <property type="project" value="UniProtKB-SubCell"/>
</dbReference>
<dbReference type="Gene3D" id="1.20.1250.20">
    <property type="entry name" value="MFS general substrate transporter like domains"/>
    <property type="match status" value="2"/>
</dbReference>
<feature type="transmembrane region" description="Helical" evidence="6">
    <location>
        <begin position="383"/>
        <end position="402"/>
    </location>
</feature>
<evidence type="ECO:0000313" key="9">
    <source>
        <dbReference type="Proteomes" id="UP000197781"/>
    </source>
</evidence>
<feature type="transmembrane region" description="Helical" evidence="6">
    <location>
        <begin position="12"/>
        <end position="34"/>
    </location>
</feature>
<feature type="transmembrane region" description="Helical" evidence="6">
    <location>
        <begin position="141"/>
        <end position="161"/>
    </location>
</feature>
<feature type="transmembrane region" description="Helical" evidence="6">
    <location>
        <begin position="79"/>
        <end position="105"/>
    </location>
</feature>
<evidence type="ECO:0000256" key="2">
    <source>
        <dbReference type="ARBA" id="ARBA00022448"/>
    </source>
</evidence>
<dbReference type="Pfam" id="PF07690">
    <property type="entry name" value="MFS_1"/>
    <property type="match status" value="1"/>
</dbReference>
<evidence type="ECO:0000256" key="6">
    <source>
        <dbReference type="SAM" id="Phobius"/>
    </source>
</evidence>
<accession>A0A220MR36</accession>
<dbReference type="EMBL" id="CP018145">
    <property type="protein sequence ID" value="ASJ56970.1"/>
    <property type="molecule type" value="Genomic_DNA"/>
</dbReference>
<dbReference type="PROSITE" id="PS50850">
    <property type="entry name" value="MFS"/>
    <property type="match status" value="1"/>
</dbReference>
<evidence type="ECO:0000256" key="3">
    <source>
        <dbReference type="ARBA" id="ARBA00022692"/>
    </source>
</evidence>
<protein>
    <submittedName>
        <fullName evidence="8">Antiporter</fullName>
    </submittedName>
</protein>
<reference evidence="8 9" key="1">
    <citation type="submission" date="2016-11" db="EMBL/GenBank/DDBJ databases">
        <authorList>
            <person name="Jaros S."/>
            <person name="Januszkiewicz K."/>
            <person name="Wedrychowicz H."/>
        </authorList>
    </citation>
    <scope>NUCLEOTIDE SEQUENCE [LARGE SCALE GENOMIC DNA]</scope>
    <source>
        <strain evidence="8 9">NF2</strain>
    </source>
</reference>
<keyword evidence="3 6" id="KW-0812">Transmembrane</keyword>
<dbReference type="CDD" id="cd17321">
    <property type="entry name" value="MFS_MMR_MDR_like"/>
    <property type="match status" value="1"/>
</dbReference>
<dbReference type="PANTHER" id="PTHR42718:SF9">
    <property type="entry name" value="MAJOR FACILITATOR SUPERFAMILY MULTIDRUG TRANSPORTER MFSC"/>
    <property type="match status" value="1"/>
</dbReference>
<feature type="transmembrane region" description="Helical" evidence="6">
    <location>
        <begin position="288"/>
        <end position="308"/>
    </location>
</feature>
<organism evidence="8 9">
    <name type="scientific">Brevibacillus formosus</name>
    <dbReference type="NCBI Taxonomy" id="54913"/>
    <lineage>
        <taxon>Bacteria</taxon>
        <taxon>Bacillati</taxon>
        <taxon>Bacillota</taxon>
        <taxon>Bacilli</taxon>
        <taxon>Bacillales</taxon>
        <taxon>Paenibacillaceae</taxon>
        <taxon>Brevibacillus</taxon>
    </lineage>
</organism>
<evidence type="ECO:0000259" key="7">
    <source>
        <dbReference type="PROSITE" id="PS50850"/>
    </source>
</evidence>
<evidence type="ECO:0000256" key="4">
    <source>
        <dbReference type="ARBA" id="ARBA00022989"/>
    </source>
</evidence>
<feature type="transmembrane region" description="Helical" evidence="6">
    <location>
        <begin position="46"/>
        <end position="67"/>
    </location>
</feature>
<feature type="transmembrane region" description="Helical" evidence="6">
    <location>
        <begin position="256"/>
        <end position="276"/>
    </location>
</feature>
<proteinExistence type="predicted"/>
<dbReference type="PRINTS" id="PR01036">
    <property type="entry name" value="TCRTETB"/>
</dbReference>
<feature type="transmembrane region" description="Helical" evidence="6">
    <location>
        <begin position="422"/>
        <end position="445"/>
    </location>
</feature>
<feature type="domain" description="Major facilitator superfamily (MFS) profile" evidence="7">
    <location>
        <begin position="13"/>
        <end position="451"/>
    </location>
</feature>
<keyword evidence="5 6" id="KW-0472">Membrane</keyword>
<evidence type="ECO:0000256" key="5">
    <source>
        <dbReference type="ARBA" id="ARBA00023136"/>
    </source>
</evidence>
<dbReference type="GO" id="GO:0022857">
    <property type="term" value="F:transmembrane transporter activity"/>
    <property type="evidence" value="ECO:0007669"/>
    <property type="project" value="InterPro"/>
</dbReference>
<gene>
    <name evidence="8" type="ORF">BP422_27700</name>
</gene>
<evidence type="ECO:0000313" key="8">
    <source>
        <dbReference type="EMBL" id="ASJ56970.1"/>
    </source>
</evidence>
<keyword evidence="2" id="KW-0813">Transport</keyword>
<keyword evidence="4 6" id="KW-1133">Transmembrane helix</keyword>